<dbReference type="AlphaFoldDB" id="A0A8J5G3X7"/>
<sequence>MRRKLSKAASMLEQWQPWPQHGEGEATVVNENREEAELHWPAFLRKRKGHLMPVVEAEESHEAPLFDLWRCSGSYLHRRSAALAEAKMVDKGSKGRKEEVVTREYTINLHKRLHG</sequence>
<protein>
    <submittedName>
        <fullName evidence="2">Uncharacterized protein</fullName>
    </submittedName>
</protein>
<evidence type="ECO:0000256" key="1">
    <source>
        <dbReference type="SAM" id="MobiDB-lite"/>
    </source>
</evidence>
<dbReference type="EMBL" id="JACMSC010000011">
    <property type="protein sequence ID" value="KAG6500568.1"/>
    <property type="molecule type" value="Genomic_DNA"/>
</dbReference>
<comment type="caution">
    <text evidence="2">The sequence shown here is derived from an EMBL/GenBank/DDBJ whole genome shotgun (WGS) entry which is preliminary data.</text>
</comment>
<dbReference type="Proteomes" id="UP000734854">
    <property type="component" value="Unassembled WGS sequence"/>
</dbReference>
<keyword evidence="3" id="KW-1185">Reference proteome</keyword>
<proteinExistence type="predicted"/>
<accession>A0A8J5G3X7</accession>
<name>A0A8J5G3X7_ZINOF</name>
<organism evidence="2 3">
    <name type="scientific">Zingiber officinale</name>
    <name type="common">Ginger</name>
    <name type="synonym">Amomum zingiber</name>
    <dbReference type="NCBI Taxonomy" id="94328"/>
    <lineage>
        <taxon>Eukaryota</taxon>
        <taxon>Viridiplantae</taxon>
        <taxon>Streptophyta</taxon>
        <taxon>Embryophyta</taxon>
        <taxon>Tracheophyta</taxon>
        <taxon>Spermatophyta</taxon>
        <taxon>Magnoliopsida</taxon>
        <taxon>Liliopsida</taxon>
        <taxon>Zingiberales</taxon>
        <taxon>Zingiberaceae</taxon>
        <taxon>Zingiber</taxon>
    </lineage>
</organism>
<evidence type="ECO:0000313" key="2">
    <source>
        <dbReference type="EMBL" id="KAG6500568.1"/>
    </source>
</evidence>
<feature type="region of interest" description="Disordered" evidence="1">
    <location>
        <begin position="1"/>
        <end position="23"/>
    </location>
</feature>
<reference evidence="2 3" key="1">
    <citation type="submission" date="2020-08" db="EMBL/GenBank/DDBJ databases">
        <title>Plant Genome Project.</title>
        <authorList>
            <person name="Zhang R.-G."/>
        </authorList>
    </citation>
    <scope>NUCLEOTIDE SEQUENCE [LARGE SCALE GENOMIC DNA]</scope>
    <source>
        <tissue evidence="2">Rhizome</tissue>
    </source>
</reference>
<gene>
    <name evidence="2" type="ORF">ZIOFF_040416</name>
</gene>
<evidence type="ECO:0000313" key="3">
    <source>
        <dbReference type="Proteomes" id="UP000734854"/>
    </source>
</evidence>